<feature type="chain" id="PRO_5023965788" description="Pentraxin family member" evidence="9">
    <location>
        <begin position="18"/>
        <end position="223"/>
    </location>
</feature>
<feature type="signal peptide" evidence="9">
    <location>
        <begin position="1"/>
        <end position="17"/>
    </location>
</feature>
<dbReference type="EMBL" id="MH796661">
    <property type="protein sequence ID" value="QDC17492.1"/>
    <property type="molecule type" value="mRNA"/>
</dbReference>
<keyword evidence="5 9" id="KW-0106">Calcium</keyword>
<comment type="cofactor">
    <cofactor evidence="9">
        <name>Ca(2+)</name>
        <dbReference type="ChEBI" id="CHEBI:29108"/>
    </cofactor>
    <text evidence="9">Binds 2 calcium ions per subunit.</text>
</comment>
<reference evidence="11" key="1">
    <citation type="submission" date="2018-08" db="EMBL/GenBank/DDBJ databases">
        <authorList>
            <person name="Cai S.-Y."/>
            <person name="Nie L."/>
            <person name="Chen J."/>
        </authorList>
    </citation>
    <scope>NUCLEOTIDE SEQUENCE</scope>
</reference>
<evidence type="ECO:0000256" key="4">
    <source>
        <dbReference type="ARBA" id="ARBA00022729"/>
    </source>
</evidence>
<dbReference type="InterPro" id="IPR051005">
    <property type="entry name" value="Pentraxin_domain"/>
</dbReference>
<dbReference type="GO" id="GO:0046872">
    <property type="term" value="F:metal ion binding"/>
    <property type="evidence" value="ECO:0007669"/>
    <property type="project" value="UniProtKB-KW"/>
</dbReference>
<comment type="subcellular location">
    <subcellularLocation>
        <location evidence="1 9">Secreted</location>
    </subcellularLocation>
</comment>
<comment type="subunit">
    <text evidence="9">Homopentamer. Pentaxin (or pentraxin) have a discoid arrangement of 5 non-covalently bound subunits.</text>
</comment>
<dbReference type="SMART" id="SM00159">
    <property type="entry name" value="PTX"/>
    <property type="match status" value="1"/>
</dbReference>
<dbReference type="Gene3D" id="2.60.120.200">
    <property type="match status" value="1"/>
</dbReference>
<proteinExistence type="evidence at transcript level"/>
<evidence type="ECO:0000259" key="10">
    <source>
        <dbReference type="PROSITE" id="PS51828"/>
    </source>
</evidence>
<dbReference type="SUPFAM" id="SSF49899">
    <property type="entry name" value="Concanavalin A-like lectins/glucanases"/>
    <property type="match status" value="1"/>
</dbReference>
<dbReference type="PROSITE" id="PS51828">
    <property type="entry name" value="PTX_2"/>
    <property type="match status" value="1"/>
</dbReference>
<dbReference type="PANTHER" id="PTHR45869">
    <property type="entry name" value="C-REACTIVE PROTEIN-RELATED"/>
    <property type="match status" value="1"/>
</dbReference>
<dbReference type="AlphaFoldDB" id="A0A5J6BA72"/>
<evidence type="ECO:0000256" key="7">
    <source>
        <dbReference type="ARBA" id="ARBA00038102"/>
    </source>
</evidence>
<sequence>MALVFIFISLLLGMSDALPQDLSGKMLVFPQETKTDHVTLITSRQNLRVTTVCLRYFTDLSRECPLFTVATHSQENDFIIYKNARDEMEFYVRGDYAAFKGLDNQLNKWHSVCGTWDAASGLVQLWVNGKHSSIKFVTNSIINEPMSIVLGQEQDSFGGGFSSSQSFVGMIRDVHMWDKILSPCEIRYYSNELSFPPGNILSWNSIEFQLTGRVLIKDVADQC</sequence>
<dbReference type="InterPro" id="IPR013320">
    <property type="entry name" value="ConA-like_dom_sf"/>
</dbReference>
<keyword evidence="2" id="KW-0964">Secreted</keyword>
<name>A0A5J6BA72_BOLPE</name>
<dbReference type="PANTHER" id="PTHR45869:SF7">
    <property type="entry name" value="C-REACTIVE PROTEIN"/>
    <property type="match status" value="1"/>
</dbReference>
<evidence type="ECO:0000256" key="1">
    <source>
        <dbReference type="ARBA" id="ARBA00004613"/>
    </source>
</evidence>
<protein>
    <recommendedName>
        <fullName evidence="9">Pentraxin family member</fullName>
    </recommendedName>
</protein>
<comment type="caution">
    <text evidence="8">Lacks conserved residue(s) required for the propagation of feature annotation.</text>
</comment>
<evidence type="ECO:0000256" key="5">
    <source>
        <dbReference type="ARBA" id="ARBA00022837"/>
    </source>
</evidence>
<feature type="domain" description="Pentraxin (PTX)" evidence="10">
    <location>
        <begin position="23"/>
        <end position="223"/>
    </location>
</feature>
<evidence type="ECO:0000256" key="2">
    <source>
        <dbReference type="ARBA" id="ARBA00022525"/>
    </source>
</evidence>
<evidence type="ECO:0000313" key="11">
    <source>
        <dbReference type="EMBL" id="QDC17492.1"/>
    </source>
</evidence>
<accession>A0A5J6BA72</accession>
<dbReference type="PRINTS" id="PR00895">
    <property type="entry name" value="PENTAXIN"/>
</dbReference>
<evidence type="ECO:0000256" key="8">
    <source>
        <dbReference type="PROSITE-ProRule" id="PRU01172"/>
    </source>
</evidence>
<keyword evidence="4 9" id="KW-0732">Signal</keyword>
<evidence type="ECO:0000256" key="6">
    <source>
        <dbReference type="ARBA" id="ARBA00023157"/>
    </source>
</evidence>
<evidence type="ECO:0000256" key="9">
    <source>
        <dbReference type="RuleBase" id="RU362112"/>
    </source>
</evidence>
<dbReference type="GO" id="GO:0005576">
    <property type="term" value="C:extracellular region"/>
    <property type="evidence" value="ECO:0007669"/>
    <property type="project" value="UniProtKB-SubCell"/>
</dbReference>
<comment type="similarity">
    <text evidence="7 9">Belongs to the pentraxin family.</text>
</comment>
<dbReference type="Pfam" id="PF00354">
    <property type="entry name" value="Pentaxin"/>
    <property type="match status" value="1"/>
</dbReference>
<organism evidence="11">
    <name type="scientific">Boleophthalmus pectinirostris</name>
    <name type="common">Great blue-spotted mudskipper</name>
    <name type="synonym">Gobius pectinirostris</name>
    <dbReference type="NCBI Taxonomy" id="150288"/>
    <lineage>
        <taxon>Eukaryota</taxon>
        <taxon>Metazoa</taxon>
        <taxon>Chordata</taxon>
        <taxon>Craniata</taxon>
        <taxon>Vertebrata</taxon>
        <taxon>Euteleostomi</taxon>
        <taxon>Actinopterygii</taxon>
        <taxon>Neopterygii</taxon>
        <taxon>Teleostei</taxon>
        <taxon>Neoteleostei</taxon>
        <taxon>Acanthomorphata</taxon>
        <taxon>Gobiaria</taxon>
        <taxon>Gobiiformes</taxon>
        <taxon>Gobioidei</taxon>
        <taxon>Gobiidae</taxon>
        <taxon>Oxudercinae</taxon>
        <taxon>Boleophthalmus</taxon>
    </lineage>
</organism>
<keyword evidence="3 9" id="KW-0479">Metal-binding</keyword>
<dbReference type="InterPro" id="IPR001759">
    <property type="entry name" value="PTX_dom"/>
</dbReference>
<evidence type="ECO:0000256" key="3">
    <source>
        <dbReference type="ARBA" id="ARBA00022723"/>
    </source>
</evidence>
<dbReference type="FunFam" id="2.60.120.200:FF:000070">
    <property type="entry name" value="Serum amyloid P-component"/>
    <property type="match status" value="1"/>
</dbReference>
<keyword evidence="6" id="KW-1015">Disulfide bond</keyword>